<dbReference type="Proteomes" id="UP000257109">
    <property type="component" value="Unassembled WGS sequence"/>
</dbReference>
<dbReference type="CDD" id="cd00167">
    <property type="entry name" value="SANT"/>
    <property type="match status" value="1"/>
</dbReference>
<keyword evidence="4" id="KW-1185">Reference proteome</keyword>
<dbReference type="SUPFAM" id="SSF46689">
    <property type="entry name" value="Homeodomain-like"/>
    <property type="match status" value="1"/>
</dbReference>
<proteinExistence type="predicted"/>
<dbReference type="Pfam" id="PF00249">
    <property type="entry name" value="Myb_DNA-binding"/>
    <property type="match status" value="1"/>
</dbReference>
<name>A0A371HSY3_MUCPR</name>
<dbReference type="PROSITE" id="PS51293">
    <property type="entry name" value="SANT"/>
    <property type="match status" value="1"/>
</dbReference>
<dbReference type="PROSITE" id="PS50090">
    <property type="entry name" value="MYB_LIKE"/>
    <property type="match status" value="1"/>
</dbReference>
<sequence length="337" mass="38197">MGVEIIDLDDTPPPPHWSSKAPRIVNFGAASKENQFEKAPMPLRACTNSNLHHTTQLQTTLWPASTHTYEPSQIGFSFQSNVHVNRVATVLEPVPELNTHLFPHGARLKEPWNQREHELFLMGLIKYGRGPWSKIARDFVCNKTPQQVQRYAASFFRHLPSTHLHGFRRRRATYFDANSLPTNKKNLMGVNETKQILALFPEKASYFPVPPYGEAGNSFSATTKYQFQLQTGGASTSKSASANGKVDLELHLVIRLVVVFVFVNVIKGKRGPFSCSHSDKAKKDDVDAIEYYPRSSPHILFHLIGCPENFNFRKSSPMKNKTGRIVHEDSRLRYQEV</sequence>
<dbReference type="Gene3D" id="1.10.10.60">
    <property type="entry name" value="Homeodomain-like"/>
    <property type="match status" value="1"/>
</dbReference>
<dbReference type="InterPro" id="IPR001005">
    <property type="entry name" value="SANT/Myb"/>
</dbReference>
<dbReference type="PANTHER" id="PTHR44042">
    <property type="entry name" value="DUPLICATED HOMEODOMAIN-LIKE SUPERFAMILY PROTEIN-RELATED"/>
    <property type="match status" value="1"/>
</dbReference>
<evidence type="ECO:0000259" key="2">
    <source>
        <dbReference type="PROSITE" id="PS51293"/>
    </source>
</evidence>
<dbReference type="STRING" id="157652.A0A371HSY3"/>
<dbReference type="EMBL" id="QJKJ01001812">
    <property type="protein sequence ID" value="RDY05794.1"/>
    <property type="molecule type" value="Genomic_DNA"/>
</dbReference>
<organism evidence="3 4">
    <name type="scientific">Mucuna pruriens</name>
    <name type="common">Velvet bean</name>
    <name type="synonym">Dolichos pruriens</name>
    <dbReference type="NCBI Taxonomy" id="157652"/>
    <lineage>
        <taxon>Eukaryota</taxon>
        <taxon>Viridiplantae</taxon>
        <taxon>Streptophyta</taxon>
        <taxon>Embryophyta</taxon>
        <taxon>Tracheophyta</taxon>
        <taxon>Spermatophyta</taxon>
        <taxon>Magnoliopsida</taxon>
        <taxon>eudicotyledons</taxon>
        <taxon>Gunneridae</taxon>
        <taxon>Pentapetalae</taxon>
        <taxon>rosids</taxon>
        <taxon>fabids</taxon>
        <taxon>Fabales</taxon>
        <taxon>Fabaceae</taxon>
        <taxon>Papilionoideae</taxon>
        <taxon>50 kb inversion clade</taxon>
        <taxon>NPAAA clade</taxon>
        <taxon>indigoferoid/millettioid clade</taxon>
        <taxon>Phaseoleae</taxon>
        <taxon>Mucuna</taxon>
    </lineage>
</organism>
<dbReference type="InterPro" id="IPR017884">
    <property type="entry name" value="SANT_dom"/>
</dbReference>
<evidence type="ECO:0000259" key="1">
    <source>
        <dbReference type="PROSITE" id="PS50090"/>
    </source>
</evidence>
<dbReference type="PANTHER" id="PTHR44042:SF54">
    <property type="entry name" value="MYB-LIKE DNA-BINDING DOMAIN, SHAQKYF CLASS PROTEIN"/>
    <property type="match status" value="1"/>
</dbReference>
<evidence type="ECO:0000313" key="4">
    <source>
        <dbReference type="Proteomes" id="UP000257109"/>
    </source>
</evidence>
<protein>
    <submittedName>
        <fullName evidence="3">Transcription factor DIVARICATA</fullName>
    </submittedName>
</protein>
<dbReference type="OrthoDB" id="1921798at2759"/>
<dbReference type="AlphaFoldDB" id="A0A371HSY3"/>
<dbReference type="InterPro" id="IPR009057">
    <property type="entry name" value="Homeodomain-like_sf"/>
</dbReference>
<comment type="caution">
    <text evidence="3">The sequence shown here is derived from an EMBL/GenBank/DDBJ whole genome shotgun (WGS) entry which is preliminary data.</text>
</comment>
<feature type="domain" description="Myb-like" evidence="1">
    <location>
        <begin position="109"/>
        <end position="156"/>
    </location>
</feature>
<reference evidence="3" key="1">
    <citation type="submission" date="2018-05" db="EMBL/GenBank/DDBJ databases">
        <title>Draft genome of Mucuna pruriens seed.</title>
        <authorList>
            <person name="Nnadi N.E."/>
            <person name="Vos R."/>
            <person name="Hasami M.H."/>
            <person name="Devisetty U.K."/>
            <person name="Aguiy J.C."/>
        </authorList>
    </citation>
    <scope>NUCLEOTIDE SEQUENCE [LARGE SCALE GENOMIC DNA]</scope>
    <source>
        <strain evidence="3">JCA_2017</strain>
    </source>
</reference>
<evidence type="ECO:0000313" key="3">
    <source>
        <dbReference type="EMBL" id="RDY05794.1"/>
    </source>
</evidence>
<gene>
    <name evidence="3" type="primary">DIVARICATA</name>
    <name evidence="3" type="ORF">CR513_10317</name>
</gene>
<accession>A0A371HSY3</accession>
<feature type="domain" description="SANT" evidence="2">
    <location>
        <begin position="107"/>
        <end position="160"/>
    </location>
</feature>
<feature type="non-terminal residue" evidence="3">
    <location>
        <position position="337"/>
    </location>
</feature>
<dbReference type="SMART" id="SM00717">
    <property type="entry name" value="SANT"/>
    <property type="match status" value="1"/>
</dbReference>